<dbReference type="CDD" id="cd18579">
    <property type="entry name" value="ABC_6TM_ABCC_D1"/>
    <property type="match status" value="1"/>
</dbReference>
<evidence type="ECO:0000256" key="3">
    <source>
        <dbReference type="ARBA" id="ARBA00022692"/>
    </source>
</evidence>
<dbReference type="Pfam" id="PF00664">
    <property type="entry name" value="ABC_membrane"/>
    <property type="match status" value="2"/>
</dbReference>
<dbReference type="InterPro" id="IPR044746">
    <property type="entry name" value="ABCC_6TM_D1"/>
</dbReference>
<dbReference type="InterPro" id="IPR017871">
    <property type="entry name" value="ABC_transporter-like_CS"/>
</dbReference>
<dbReference type="GO" id="GO:0140359">
    <property type="term" value="F:ABC-type transporter activity"/>
    <property type="evidence" value="ECO:0007669"/>
    <property type="project" value="InterPro"/>
</dbReference>
<evidence type="ECO:0000256" key="9">
    <source>
        <dbReference type="SAM" id="MobiDB-lite"/>
    </source>
</evidence>
<keyword evidence="3 10" id="KW-0812">Transmembrane</keyword>
<dbReference type="PANTHER" id="PTHR24223:SF415">
    <property type="entry name" value="FI20190P1"/>
    <property type="match status" value="1"/>
</dbReference>
<dbReference type="FunFam" id="1.20.1560.10:FF:000082">
    <property type="entry name" value="ABC transporter, multidrug resistance associated protein"/>
    <property type="match status" value="1"/>
</dbReference>
<dbReference type="SUPFAM" id="SSF90123">
    <property type="entry name" value="ABC transporter transmembrane region"/>
    <property type="match status" value="2"/>
</dbReference>
<evidence type="ECO:0000256" key="6">
    <source>
        <dbReference type="ARBA" id="ARBA00022989"/>
    </source>
</evidence>
<accession>A0A836KLD5</accession>
<name>A0A836KLD5_9TRYP</name>
<dbReference type="Gene3D" id="1.20.1560.10">
    <property type="entry name" value="ABC transporter type 1, transmembrane domain"/>
    <property type="match status" value="2"/>
</dbReference>
<dbReference type="FunFam" id="3.40.50.300:FF:000630">
    <property type="entry name" value="ATP-binding cassette (ABC) transporter, putative"/>
    <property type="match status" value="1"/>
</dbReference>
<feature type="domain" description="ABC transporter" evidence="11">
    <location>
        <begin position="1309"/>
        <end position="1544"/>
    </location>
</feature>
<keyword evidence="2" id="KW-0813">Transport</keyword>
<feature type="transmembrane region" description="Helical" evidence="10">
    <location>
        <begin position="957"/>
        <end position="978"/>
    </location>
</feature>
<evidence type="ECO:0000259" key="12">
    <source>
        <dbReference type="PROSITE" id="PS50929"/>
    </source>
</evidence>
<dbReference type="Pfam" id="PF00005">
    <property type="entry name" value="ABC_tran"/>
    <property type="match status" value="2"/>
</dbReference>
<feature type="transmembrane region" description="Helical" evidence="10">
    <location>
        <begin position="998"/>
        <end position="1017"/>
    </location>
</feature>
<keyword evidence="5" id="KW-0067">ATP-binding</keyword>
<evidence type="ECO:0000256" key="10">
    <source>
        <dbReference type="SAM" id="Phobius"/>
    </source>
</evidence>
<feature type="transmembrane region" description="Helical" evidence="10">
    <location>
        <begin position="1072"/>
        <end position="1093"/>
    </location>
</feature>
<dbReference type="PANTHER" id="PTHR24223">
    <property type="entry name" value="ATP-BINDING CASSETTE SUB-FAMILY C"/>
    <property type="match status" value="1"/>
</dbReference>
<evidence type="ECO:0000256" key="7">
    <source>
        <dbReference type="ARBA" id="ARBA00023136"/>
    </source>
</evidence>
<proteinExistence type="predicted"/>
<comment type="caution">
    <text evidence="13">The sequence shown here is derived from an EMBL/GenBank/DDBJ whole genome shotgun (WGS) entry which is preliminary data.</text>
</comment>
<evidence type="ECO:0000256" key="1">
    <source>
        <dbReference type="ARBA" id="ARBA00004141"/>
    </source>
</evidence>
<feature type="transmembrane region" description="Helical" evidence="10">
    <location>
        <begin position="474"/>
        <end position="494"/>
    </location>
</feature>
<dbReference type="GO" id="GO:0016887">
    <property type="term" value="F:ATP hydrolysis activity"/>
    <property type="evidence" value="ECO:0007669"/>
    <property type="project" value="InterPro"/>
</dbReference>
<evidence type="ECO:0000256" key="8">
    <source>
        <dbReference type="ARBA" id="ARBA00023180"/>
    </source>
</evidence>
<dbReference type="PROSITE" id="PS50929">
    <property type="entry name" value="ABC_TM1F"/>
    <property type="match status" value="2"/>
</dbReference>
<feature type="domain" description="ABC transmembrane type-1" evidence="12">
    <location>
        <begin position="965"/>
        <end position="1245"/>
    </location>
</feature>
<dbReference type="GeneID" id="92515959"/>
<dbReference type="PROSITE" id="PS00211">
    <property type="entry name" value="ABC_TRANSPORTER_1"/>
    <property type="match status" value="2"/>
</dbReference>
<evidence type="ECO:0000313" key="14">
    <source>
        <dbReference type="Proteomes" id="UP000673552"/>
    </source>
</evidence>
<reference evidence="14" key="1">
    <citation type="journal article" date="2021" name="Microbiol. Resour. Announc.">
        <title>LGAAP: Leishmaniinae Genome Assembly and Annotation Pipeline.</title>
        <authorList>
            <person name="Almutairi H."/>
            <person name="Urbaniak M.D."/>
            <person name="Bates M.D."/>
            <person name="Jariyapan N."/>
            <person name="Kwakye-Nuako G."/>
            <person name="Thomaz-Soccol V."/>
            <person name="Al-Salem W.S."/>
            <person name="Dillon R.J."/>
            <person name="Bates P.A."/>
            <person name="Gatherer D."/>
        </authorList>
    </citation>
    <scope>NUCLEOTIDE SEQUENCE [LARGE SCALE GENOMIC DNA]</scope>
</reference>
<dbReference type="PROSITE" id="PS50893">
    <property type="entry name" value="ABC_TRANSPORTER_2"/>
    <property type="match status" value="2"/>
</dbReference>
<dbReference type="InterPro" id="IPR050173">
    <property type="entry name" value="ABC_transporter_C-like"/>
</dbReference>
<keyword evidence="7 10" id="KW-0472">Membrane</keyword>
<feature type="domain" description="ABC transmembrane type-1" evidence="12">
    <location>
        <begin position="253"/>
        <end position="530"/>
    </location>
</feature>
<sequence>MTREIIAEELPMGEAQAPALPPQSSRQRRPRHQADPLHDYRNTHLELQGRLAEMWGPEAPYTPTREETSSWFQRYYYGWVYETVLLASKEKLKHEALPPPTRDVRAHECGWRLSRAVQAAMYDRNAWNCMIGAEVVSTLDAASRGVLRWVGVPQQGGYTRMMAGVEWSVPPAVRTAAKSDGSGASPFFDGVVHGEHLFTPEQSDMSTLEETATLRLDLRSRGGVVEIPTPKRLSLARLLALKLPYYLWMQVPFLMIGNICTIAMPTMLQMFVAFLSSKEQTWGRGLGLVAGMFIVQAAQSLCNQRYNYISFRCGLQYRSALNALIFEKCMTISNKALAKPEMNAGRIINMMSTDVERVYFFMLFCMYVWSSPMVLLLAIVQLWRLVGWCALMAVLSFLATIPLNALFTGVQMRARKGIVRVADARVKATNEFFSGIRVAKFMTWEPRFIANIEEKRADELFFLKKIQNARAATALVNNGAPVVMIALVFTVYYATGHEMNATTVFPTIALLGVLRQPFQQIPWVFTMVIQFFVSLGRIEKFLECDNAACSTVQDMEEYLKERHEHSAACQLAAVLEEVDVTAFVPVKLPLAPKVKMSLFSRALRMLCCEQCKPAKRRPPPSAIVEDASDAAPMSSCRGAVEGIGGATHAEAPASAIRTKKPRVMADDFFELEPKVLLHGVSVSILRGKLTVVLGATGSGKSTLLQLLLSQFEIGAGRVWAERSIAYVPQQAWIMNATVRGNILFFDEEDPARLAAAVRVSQLEADLALLGGGLETEIGEKGVNLSGGQKARVSLARAVYANRDVYLLDDPLSALDAHVGERIVEECLLGALAGKTRVLATHQMHVVPRADYVVALGDGRVEFCGSSADFMQSSLYADLAAGVGDGADESKALTLALVVEAEGEAREELRDKGTPKCAKTVEGRKGSASADSVGPFLIEEEKASGGVPWSTYTTYFRFCGGVHVAATVILVFAVTEFMTMSSSVWLSKWTTKSESESDARYLTVYLLMVLIGGAAYPLRFVYSYSAMRRGCAAMHRTALRSVSVGQMEFFDRTPLGRLLNRFARDMDTLDNSLQMSAIALLECLFAISASTLVAVYSQPAVLIALVLCGYLYYRIMIFFNSASREIRRQSSLVKTPVFTLLTEVTNGLATIVAYGKTKIVMSKALARLDVVHSCGNLENSTNRWLALRIELLGNLLVTSIAFAGVLSSITGFVYTSVGLISLSLTMAMQTTSALNWLVRQAATVEADMNSVERILFYIREVPQEVMPELDMEVDALKRRSGMAADVTGSIVIESASATSSAPQAVRAGSLVFEDVQMRYREGLPLVLRGVSFQIAPREKVGVVGRTGSGKSTLLLTFMRMVDVCGGAIRVNGREIGAYGLRELRRQFSMIPQDPVLFDGTVRLNVDPFLEASSAEVWAALELVGLRERVASESEGIDSRVLEGGANYSVGQRQLMCMARALLKRGSGFILMDEATANIDPALDRQIQATVMSAFSAYTVITIAHRLHTVAQYDKIIVMDHGAVVEMGSPRELAERQGSIFAGMVRALGVRESARVMQTMTGSTAA</sequence>
<dbReference type="GO" id="GO:0005524">
    <property type="term" value="F:ATP binding"/>
    <property type="evidence" value="ECO:0007669"/>
    <property type="project" value="UniProtKB-KW"/>
</dbReference>
<dbReference type="InterPro" id="IPR027417">
    <property type="entry name" value="P-loop_NTPase"/>
</dbReference>
<feature type="transmembrane region" description="Helical" evidence="10">
    <location>
        <begin position="251"/>
        <end position="275"/>
    </location>
</feature>
<dbReference type="InterPro" id="IPR011527">
    <property type="entry name" value="ABC1_TM_dom"/>
</dbReference>
<dbReference type="OrthoDB" id="6500128at2759"/>
<dbReference type="GO" id="GO:0016020">
    <property type="term" value="C:membrane"/>
    <property type="evidence" value="ECO:0007669"/>
    <property type="project" value="UniProtKB-SubCell"/>
</dbReference>
<dbReference type="InterPro" id="IPR003439">
    <property type="entry name" value="ABC_transporter-like_ATP-bd"/>
</dbReference>
<dbReference type="CDD" id="cd03244">
    <property type="entry name" value="ABCC_MRP_domain2"/>
    <property type="match status" value="1"/>
</dbReference>
<evidence type="ECO:0000313" key="13">
    <source>
        <dbReference type="EMBL" id="KAG5478611.1"/>
    </source>
</evidence>
<feature type="region of interest" description="Disordered" evidence="9">
    <location>
        <begin position="1"/>
        <end position="38"/>
    </location>
</feature>
<dbReference type="FunFam" id="3.40.50.300:FF:002055">
    <property type="entry name" value="ATP-binding cassette protein subfamily C, member 1"/>
    <property type="match status" value="1"/>
</dbReference>
<dbReference type="KEGG" id="lmat:92515959"/>
<reference evidence="14" key="2">
    <citation type="journal article" date="2021" name="Sci. Data">
        <title>Chromosome-scale genome sequencing, assembly and annotation of six genomes from subfamily Leishmaniinae.</title>
        <authorList>
            <person name="Almutairi H."/>
            <person name="Urbaniak M.D."/>
            <person name="Bates M.D."/>
            <person name="Jariyapan N."/>
            <person name="Kwakye-Nuako G."/>
            <person name="Thomaz Soccol V."/>
            <person name="Al-Salem W.S."/>
            <person name="Dillon R.J."/>
            <person name="Bates P.A."/>
            <person name="Gatherer D."/>
        </authorList>
    </citation>
    <scope>NUCLEOTIDE SEQUENCE [LARGE SCALE GENOMIC DNA]</scope>
</reference>
<evidence type="ECO:0000259" key="11">
    <source>
        <dbReference type="PROSITE" id="PS50893"/>
    </source>
</evidence>
<dbReference type="CDD" id="cd18580">
    <property type="entry name" value="ABC_6TM_ABCC_D2"/>
    <property type="match status" value="1"/>
</dbReference>
<dbReference type="InterPro" id="IPR036640">
    <property type="entry name" value="ABC1_TM_sf"/>
</dbReference>
<dbReference type="InterPro" id="IPR044726">
    <property type="entry name" value="ABCC_6TM_D2"/>
</dbReference>
<gene>
    <name evidence="13" type="ORF">LSCM1_06014</name>
</gene>
<feature type="transmembrane region" description="Helical" evidence="10">
    <location>
        <begin position="1190"/>
        <end position="1212"/>
    </location>
</feature>
<dbReference type="InterPro" id="IPR003593">
    <property type="entry name" value="AAA+_ATPase"/>
</dbReference>
<feature type="transmembrane region" description="Helical" evidence="10">
    <location>
        <begin position="358"/>
        <end position="379"/>
    </location>
</feature>
<dbReference type="EMBL" id="JAFEUZ010000023">
    <property type="protein sequence ID" value="KAG5478611.1"/>
    <property type="molecule type" value="Genomic_DNA"/>
</dbReference>
<dbReference type="Proteomes" id="UP000673552">
    <property type="component" value="Unassembled WGS sequence"/>
</dbReference>
<dbReference type="SUPFAM" id="SSF52540">
    <property type="entry name" value="P-loop containing nucleoside triphosphate hydrolases"/>
    <property type="match status" value="2"/>
</dbReference>
<protein>
    <submittedName>
        <fullName evidence="13">Uncharacterized protein</fullName>
    </submittedName>
</protein>
<keyword evidence="6 10" id="KW-1133">Transmembrane helix</keyword>
<dbReference type="SMART" id="SM00382">
    <property type="entry name" value="AAA"/>
    <property type="match status" value="2"/>
</dbReference>
<comment type="subcellular location">
    <subcellularLocation>
        <location evidence="1">Membrane</location>
        <topology evidence="1">Multi-pass membrane protein</topology>
    </subcellularLocation>
</comment>
<dbReference type="RefSeq" id="XP_067178552.1">
    <property type="nucleotide sequence ID" value="XM_067323447.1"/>
</dbReference>
<feature type="transmembrane region" description="Helical" evidence="10">
    <location>
        <begin position="1099"/>
        <end position="1118"/>
    </location>
</feature>
<keyword evidence="14" id="KW-1185">Reference proteome</keyword>
<dbReference type="FunFam" id="1.20.1560.10:FF:000010">
    <property type="entry name" value="Multidrug resistance-associated ABC transporter"/>
    <property type="match status" value="1"/>
</dbReference>
<dbReference type="CDD" id="cd03250">
    <property type="entry name" value="ABCC_MRP_domain1"/>
    <property type="match status" value="1"/>
</dbReference>
<evidence type="ECO:0000256" key="4">
    <source>
        <dbReference type="ARBA" id="ARBA00022741"/>
    </source>
</evidence>
<keyword evidence="4" id="KW-0547">Nucleotide-binding</keyword>
<evidence type="ECO:0000256" key="2">
    <source>
        <dbReference type="ARBA" id="ARBA00022448"/>
    </source>
</evidence>
<organism evidence="13 14">
    <name type="scientific">Leishmania martiniquensis</name>
    <dbReference type="NCBI Taxonomy" id="1580590"/>
    <lineage>
        <taxon>Eukaryota</taxon>
        <taxon>Discoba</taxon>
        <taxon>Euglenozoa</taxon>
        <taxon>Kinetoplastea</taxon>
        <taxon>Metakinetoplastina</taxon>
        <taxon>Trypanosomatida</taxon>
        <taxon>Trypanosomatidae</taxon>
        <taxon>Leishmaniinae</taxon>
        <taxon>Leishmania</taxon>
    </lineage>
</organism>
<keyword evidence="8" id="KW-0325">Glycoprotein</keyword>
<feature type="domain" description="ABC transporter" evidence="11">
    <location>
        <begin position="656"/>
        <end position="882"/>
    </location>
</feature>
<evidence type="ECO:0000256" key="5">
    <source>
        <dbReference type="ARBA" id="ARBA00022840"/>
    </source>
</evidence>
<dbReference type="Gene3D" id="3.40.50.300">
    <property type="entry name" value="P-loop containing nucleotide triphosphate hydrolases"/>
    <property type="match status" value="2"/>
</dbReference>
<feature type="transmembrane region" description="Helical" evidence="10">
    <location>
        <begin position="520"/>
        <end position="538"/>
    </location>
</feature>
<feature type="transmembrane region" description="Helical" evidence="10">
    <location>
        <begin position="385"/>
        <end position="407"/>
    </location>
</feature>